<comment type="caution">
    <text evidence="2">The sequence shown here is derived from an EMBL/GenBank/DDBJ whole genome shotgun (WGS) entry which is preliminary data.</text>
</comment>
<accession>A0AAV4RL85</accession>
<dbReference type="AlphaFoldDB" id="A0AAV4RL85"/>
<organism evidence="2 3">
    <name type="scientific">Caerostris darwini</name>
    <dbReference type="NCBI Taxonomy" id="1538125"/>
    <lineage>
        <taxon>Eukaryota</taxon>
        <taxon>Metazoa</taxon>
        <taxon>Ecdysozoa</taxon>
        <taxon>Arthropoda</taxon>
        <taxon>Chelicerata</taxon>
        <taxon>Arachnida</taxon>
        <taxon>Araneae</taxon>
        <taxon>Araneomorphae</taxon>
        <taxon>Entelegynae</taxon>
        <taxon>Araneoidea</taxon>
        <taxon>Araneidae</taxon>
        <taxon>Caerostris</taxon>
    </lineage>
</organism>
<proteinExistence type="predicted"/>
<keyword evidence="3" id="KW-1185">Reference proteome</keyword>
<evidence type="ECO:0000313" key="1">
    <source>
        <dbReference type="EMBL" id="GIY20783.1"/>
    </source>
</evidence>
<dbReference type="EMBL" id="BPLQ01006216">
    <property type="protein sequence ID" value="GIY20793.1"/>
    <property type="molecule type" value="Genomic_DNA"/>
</dbReference>
<evidence type="ECO:0000313" key="3">
    <source>
        <dbReference type="Proteomes" id="UP001054837"/>
    </source>
</evidence>
<name>A0AAV4RL85_9ARAC</name>
<reference evidence="2 3" key="1">
    <citation type="submission" date="2021-06" db="EMBL/GenBank/DDBJ databases">
        <title>Caerostris darwini draft genome.</title>
        <authorList>
            <person name="Kono N."/>
            <person name="Arakawa K."/>
        </authorList>
    </citation>
    <scope>NUCLEOTIDE SEQUENCE [LARGE SCALE GENOMIC DNA]</scope>
</reference>
<protein>
    <submittedName>
        <fullName evidence="2">Uncharacterized protein</fullName>
    </submittedName>
</protein>
<sequence>MTFLLKGYTDYSHERENPSSNCMEKKNLCEKFEKDWFEFKEANSGGHLLKITFTRMLSKICLSSFKRDHFTLWRALKPKTTFALLIIRSRLKKPLMLTQSLQDCEKKKATFTRLNQCKEAL</sequence>
<evidence type="ECO:0000313" key="2">
    <source>
        <dbReference type="EMBL" id="GIY20793.1"/>
    </source>
</evidence>
<dbReference type="Proteomes" id="UP001054837">
    <property type="component" value="Unassembled WGS sequence"/>
</dbReference>
<gene>
    <name evidence="1" type="ORF">CDAR_229011</name>
    <name evidence="2" type="ORF">CDAR_229071</name>
</gene>
<dbReference type="EMBL" id="BPLQ01006216">
    <property type="protein sequence ID" value="GIY20783.1"/>
    <property type="molecule type" value="Genomic_DNA"/>
</dbReference>